<dbReference type="GO" id="GO:0003700">
    <property type="term" value="F:DNA-binding transcription factor activity"/>
    <property type="evidence" value="ECO:0007669"/>
    <property type="project" value="InterPro"/>
</dbReference>
<dbReference type="RefSeq" id="WP_089818070.1">
    <property type="nucleotide sequence ID" value="NZ_FOZK01000003.1"/>
</dbReference>
<dbReference type="PANTHER" id="PTHR43704">
    <property type="entry name" value="BSR5907 PROTEIN"/>
    <property type="match status" value="1"/>
</dbReference>
<dbReference type="SMART" id="SM00419">
    <property type="entry name" value="HTH_CRP"/>
    <property type="match status" value="1"/>
</dbReference>
<dbReference type="Pfam" id="PF12802">
    <property type="entry name" value="MarR_2"/>
    <property type="match status" value="1"/>
</dbReference>
<dbReference type="SUPFAM" id="SSF46785">
    <property type="entry name" value="Winged helix' DNA-binding domain"/>
    <property type="match status" value="1"/>
</dbReference>
<dbReference type="InterPro" id="IPR036388">
    <property type="entry name" value="WH-like_DNA-bd_sf"/>
</dbReference>
<sequence length="273" mass="29024">MAKDATSGTSASVLRNKRNATQYQILVQIADRQPAVSQQEIADVIGITSQAVSNYLQDLVEREYVRKLGRGRYEVTKEGVDWLISHTTELREFVDHVSDDVVGQVDIDAAIATGEIEEGERVSLSMRDGILHATPGAAGSATGVAATDAESGEDVGVTDFDGVVDYDYGAVTIVSVPRIEDGGSEMVDGDAIVAFADDHDLVAVAGNEAIVAARRAGLSIDIRFASTDAVREAATKGLDVLLVATADRLSSHTDSLRDQNVSYEVRDVPDDGE</sequence>
<accession>A0A1I6LZ43</accession>
<dbReference type="OrthoDB" id="56502at2157"/>
<dbReference type="GO" id="GO:0003677">
    <property type="term" value="F:DNA binding"/>
    <property type="evidence" value="ECO:0007669"/>
    <property type="project" value="InterPro"/>
</dbReference>
<proteinExistence type="predicted"/>
<evidence type="ECO:0000313" key="3">
    <source>
        <dbReference type="Proteomes" id="UP000199062"/>
    </source>
</evidence>
<dbReference type="InterPro" id="IPR012015">
    <property type="entry name" value="UCP_HTH_arc"/>
</dbReference>
<evidence type="ECO:0000259" key="1">
    <source>
        <dbReference type="SMART" id="SM00419"/>
    </source>
</evidence>
<dbReference type="PIRSF" id="PIRSF004955">
    <property type="entry name" value="HTH_arch"/>
    <property type="match status" value="1"/>
</dbReference>
<name>A0A1I6LZ43_9EURY</name>
<organism evidence="2 3">
    <name type="scientific">Halomicrobium zhouii</name>
    <dbReference type="NCBI Taxonomy" id="767519"/>
    <lineage>
        <taxon>Archaea</taxon>
        <taxon>Methanobacteriati</taxon>
        <taxon>Methanobacteriota</taxon>
        <taxon>Stenosarchaea group</taxon>
        <taxon>Halobacteria</taxon>
        <taxon>Halobacteriales</taxon>
        <taxon>Haloarculaceae</taxon>
        <taxon>Halomicrobium</taxon>
    </lineage>
</organism>
<dbReference type="PANTHER" id="PTHR43704:SF2">
    <property type="entry name" value="HTH CRP-TYPE DOMAIN-CONTAINING PROTEIN"/>
    <property type="match status" value="1"/>
</dbReference>
<evidence type="ECO:0000313" key="2">
    <source>
        <dbReference type="EMBL" id="SFS08741.1"/>
    </source>
</evidence>
<dbReference type="STRING" id="767519.SAMN05216559_3501"/>
<dbReference type="Gene3D" id="1.10.10.10">
    <property type="entry name" value="Winged helix-like DNA-binding domain superfamily/Winged helix DNA-binding domain"/>
    <property type="match status" value="1"/>
</dbReference>
<protein>
    <submittedName>
        <fullName evidence="2">Putative transcriptional regulator</fullName>
    </submittedName>
</protein>
<dbReference type="InterPro" id="IPR000835">
    <property type="entry name" value="HTH_MarR-typ"/>
</dbReference>
<dbReference type="Proteomes" id="UP000199062">
    <property type="component" value="Unassembled WGS sequence"/>
</dbReference>
<dbReference type="InterPro" id="IPR057161">
    <property type="entry name" value="DUF7839"/>
</dbReference>
<dbReference type="EMBL" id="FOZK01000003">
    <property type="protein sequence ID" value="SFS08741.1"/>
    <property type="molecule type" value="Genomic_DNA"/>
</dbReference>
<dbReference type="AlphaFoldDB" id="A0A1I6LZ43"/>
<dbReference type="InterPro" id="IPR012318">
    <property type="entry name" value="HTH_CRP"/>
</dbReference>
<reference evidence="2 3" key="1">
    <citation type="submission" date="2016-10" db="EMBL/GenBank/DDBJ databases">
        <authorList>
            <person name="de Groot N.N."/>
        </authorList>
    </citation>
    <scope>NUCLEOTIDE SEQUENCE [LARGE SCALE GENOMIC DNA]</scope>
    <source>
        <strain evidence="2 3">CGMCC 1.10457</strain>
    </source>
</reference>
<feature type="domain" description="HTH crp-type" evidence="1">
    <location>
        <begin position="28"/>
        <end position="77"/>
    </location>
</feature>
<dbReference type="Pfam" id="PF25211">
    <property type="entry name" value="DUF7839"/>
    <property type="match status" value="1"/>
</dbReference>
<dbReference type="CDD" id="cd00092">
    <property type="entry name" value="HTH_CRP"/>
    <property type="match status" value="1"/>
</dbReference>
<dbReference type="InterPro" id="IPR036390">
    <property type="entry name" value="WH_DNA-bd_sf"/>
</dbReference>
<gene>
    <name evidence="2" type="ORF">SAMN05216559_3501</name>
</gene>
<keyword evidence="3" id="KW-1185">Reference proteome</keyword>